<proteinExistence type="predicted"/>
<dbReference type="SUPFAM" id="SSF53448">
    <property type="entry name" value="Nucleotide-diphospho-sugar transferases"/>
    <property type="match status" value="1"/>
</dbReference>
<accession>A0A4S2FQX8</accession>
<dbReference type="GO" id="GO:0016758">
    <property type="term" value="F:hexosyltransferase activity"/>
    <property type="evidence" value="ECO:0007669"/>
    <property type="project" value="UniProtKB-ARBA"/>
</dbReference>
<dbReference type="InterPro" id="IPR029044">
    <property type="entry name" value="Nucleotide-diphossugar_trans"/>
</dbReference>
<dbReference type="InterPro" id="IPR001173">
    <property type="entry name" value="Glyco_trans_2-like"/>
</dbReference>
<protein>
    <submittedName>
        <fullName evidence="2">Glycosyltransferase</fullName>
    </submittedName>
</protein>
<dbReference type="AlphaFoldDB" id="A0A4S2FQX8"/>
<sequence length="582" mass="68599">MKSAICAISRNENNYLEEWITYHLHLGFNHIFIYDNNNPDDNSTPRFCSIQSWKEQVTVIDYRGKLAAQLIAYNDCYTTHSKEFDWIAFIDIDEFITFGPKSAYTHINNYLSSITNFDVVAINWMFYGDNEEVNFKKGSVIQRFPHPISNSGQNKHVKVIVRTRMDIRFIRNPHCVDGKVRICDDCQQRVKKSTPFKAPSFKKLYIRHYGTKSIEEFITNKILRGAADQGSNPYKLDLFYQTNKRSKEKHGVEQKYFHVHRPVENPLVSVIIPNYNHKKYLKQRIDSVLSQTFTNFEVILLDDCSTDNSQQLLLSYKDHPHVSYIFLSTKNSGSPFFQWEKGIRLAKGKYIWIAESDDCASPDFLSATVEQLELHPDAQLCITGSHVIDGDNNPVQTNEFDHWEEDGKSYLFQSESYLTSRMFEINSVYNASMVLFRKAGCISNISSHYREMRYCGDWLFWLEQICKGNIIEIHQKLNYFRKHTTNTTYEGIQNGNALGEIAFIRNWFYTQIFQDSLAILQDKYNFYRMIKRFPISTHRQRRKVLKEIAKEGNITYWHYQKWRLYKMYTKHVKPLLEGQINK</sequence>
<dbReference type="Pfam" id="PF13704">
    <property type="entry name" value="Glyco_tranf_2_4"/>
    <property type="match status" value="1"/>
</dbReference>
<evidence type="ECO:0000313" key="2">
    <source>
        <dbReference type="EMBL" id="TGY71556.1"/>
    </source>
</evidence>
<dbReference type="RefSeq" id="WP_135950870.1">
    <property type="nucleotide sequence ID" value="NZ_CAOOJZ010000007.1"/>
</dbReference>
<keyword evidence="2" id="KW-0808">Transferase</keyword>
<feature type="domain" description="Glycosyltransferase 2-like" evidence="1">
    <location>
        <begin position="269"/>
        <end position="431"/>
    </location>
</feature>
<dbReference type="Gene3D" id="3.90.550.10">
    <property type="entry name" value="Spore Coat Polysaccharide Biosynthesis Protein SpsA, Chain A"/>
    <property type="match status" value="1"/>
</dbReference>
<evidence type="ECO:0000259" key="1">
    <source>
        <dbReference type="Pfam" id="PF00535"/>
    </source>
</evidence>
<dbReference type="PANTHER" id="PTHR22916:SF3">
    <property type="entry name" value="UDP-GLCNAC:BETAGAL BETA-1,3-N-ACETYLGLUCOSAMINYLTRANSFERASE-LIKE PROTEIN 1"/>
    <property type="match status" value="1"/>
</dbReference>
<name>A0A4S2FQX8_9BACT</name>
<reference evidence="2 3" key="1">
    <citation type="submission" date="2019-04" db="EMBL/GenBank/DDBJ databases">
        <title>Microbes associate with the intestines of laboratory mice.</title>
        <authorList>
            <person name="Navarre W."/>
            <person name="Wong E."/>
            <person name="Huang K."/>
            <person name="Tropini C."/>
            <person name="Ng K."/>
            <person name="Yu B."/>
        </authorList>
    </citation>
    <scope>NUCLEOTIDE SEQUENCE [LARGE SCALE GENOMIC DNA]</scope>
    <source>
        <strain evidence="2 3">NM22_B1</strain>
    </source>
</reference>
<comment type="caution">
    <text evidence="2">The sequence shown here is derived from an EMBL/GenBank/DDBJ whole genome shotgun (WGS) entry which is preliminary data.</text>
</comment>
<gene>
    <name evidence="2" type="ORF">E5339_06440</name>
</gene>
<dbReference type="Proteomes" id="UP000310760">
    <property type="component" value="Unassembled WGS sequence"/>
</dbReference>
<dbReference type="CDD" id="cd00761">
    <property type="entry name" value="Glyco_tranf_GTA_type"/>
    <property type="match status" value="1"/>
</dbReference>
<dbReference type="EMBL" id="SRYJ01000011">
    <property type="protein sequence ID" value="TGY71556.1"/>
    <property type="molecule type" value="Genomic_DNA"/>
</dbReference>
<evidence type="ECO:0000313" key="3">
    <source>
        <dbReference type="Proteomes" id="UP000310760"/>
    </source>
</evidence>
<organism evidence="2 3">
    <name type="scientific">Phocaeicola sartorii</name>
    <dbReference type="NCBI Taxonomy" id="671267"/>
    <lineage>
        <taxon>Bacteria</taxon>
        <taxon>Pseudomonadati</taxon>
        <taxon>Bacteroidota</taxon>
        <taxon>Bacteroidia</taxon>
        <taxon>Bacteroidales</taxon>
        <taxon>Bacteroidaceae</taxon>
        <taxon>Phocaeicola</taxon>
    </lineage>
</organism>
<dbReference type="Pfam" id="PF00535">
    <property type="entry name" value="Glycos_transf_2"/>
    <property type="match status" value="1"/>
</dbReference>
<dbReference type="PANTHER" id="PTHR22916">
    <property type="entry name" value="GLYCOSYLTRANSFERASE"/>
    <property type="match status" value="1"/>
</dbReference>